<evidence type="ECO:0000313" key="2">
    <source>
        <dbReference type="EMBL" id="CBI05089.1"/>
    </source>
</evidence>
<gene>
    <name evidence="2" type="ORF">CARN5_1404</name>
</gene>
<accession>E6QD13</accession>
<feature type="region of interest" description="Disordered" evidence="1">
    <location>
        <begin position="28"/>
        <end position="51"/>
    </location>
</feature>
<name>E6QD13_9ZZZZ</name>
<dbReference type="EMBL" id="CABP01000097">
    <property type="protein sequence ID" value="CBI05089.1"/>
    <property type="molecule type" value="Genomic_DNA"/>
</dbReference>
<sequence>MTVNLADKPLAQSAGLCSKLKQRGIGQFGGTTSGEPAWQRIYGHSGSRSGKASGWIICRAPSSATAFCGVISTRTGSAG</sequence>
<dbReference type="AlphaFoldDB" id="E6QD13"/>
<reference evidence="2" key="1">
    <citation type="submission" date="2009-10" db="EMBL/GenBank/DDBJ databases">
        <title>Diversity of trophic interactions inside an arsenic-rich microbial ecosystem.</title>
        <authorList>
            <person name="Bertin P.N."/>
            <person name="Heinrich-Salmeron A."/>
            <person name="Pelletier E."/>
            <person name="Goulhen-Chollet F."/>
            <person name="Arsene-Ploetze F."/>
            <person name="Gallien S."/>
            <person name="Calteau A."/>
            <person name="Vallenet D."/>
            <person name="Casiot C."/>
            <person name="Chane-Woon-Ming B."/>
            <person name="Giloteaux L."/>
            <person name="Barakat M."/>
            <person name="Bonnefoy V."/>
            <person name="Bruneel O."/>
            <person name="Chandler M."/>
            <person name="Cleiss J."/>
            <person name="Duran R."/>
            <person name="Elbaz-Poulichet F."/>
            <person name="Fonknechten N."/>
            <person name="Lauga B."/>
            <person name="Mornico D."/>
            <person name="Ortet P."/>
            <person name="Schaeffer C."/>
            <person name="Siguier P."/>
            <person name="Alexander Thil Smith A."/>
            <person name="Van Dorsselaer A."/>
            <person name="Weissenbach J."/>
            <person name="Medigue C."/>
            <person name="Le Paslier D."/>
        </authorList>
    </citation>
    <scope>NUCLEOTIDE SEQUENCE</scope>
</reference>
<protein>
    <submittedName>
        <fullName evidence="2">Uncharacterized protein</fullName>
    </submittedName>
</protein>
<comment type="caution">
    <text evidence="2">The sequence shown here is derived from an EMBL/GenBank/DDBJ whole genome shotgun (WGS) entry which is preliminary data.</text>
</comment>
<evidence type="ECO:0000256" key="1">
    <source>
        <dbReference type="SAM" id="MobiDB-lite"/>
    </source>
</evidence>
<proteinExistence type="predicted"/>
<organism evidence="2">
    <name type="scientific">mine drainage metagenome</name>
    <dbReference type="NCBI Taxonomy" id="410659"/>
    <lineage>
        <taxon>unclassified sequences</taxon>
        <taxon>metagenomes</taxon>
        <taxon>ecological metagenomes</taxon>
    </lineage>
</organism>